<evidence type="ECO:0000313" key="2">
    <source>
        <dbReference type="Proteomes" id="UP000838878"/>
    </source>
</evidence>
<sequence length="69" mass="7741">MRRGAAVVDRRAPYQWTLGTRSRSAFIHDGRVNGARAGRLRSAVVAHVREKMARRRDGKGRRAKTGVQV</sequence>
<proteinExistence type="predicted"/>
<keyword evidence="2" id="KW-1185">Reference proteome</keyword>
<accession>A0A8J9VCK1</accession>
<dbReference type="Proteomes" id="UP000838878">
    <property type="component" value="Chromosome 14"/>
</dbReference>
<dbReference type="AlphaFoldDB" id="A0A8J9VCK1"/>
<dbReference type="EMBL" id="OV170234">
    <property type="protein sequence ID" value="CAH0720043.1"/>
    <property type="molecule type" value="Genomic_DNA"/>
</dbReference>
<feature type="non-terminal residue" evidence="1">
    <location>
        <position position="69"/>
    </location>
</feature>
<gene>
    <name evidence="1" type="ORF">BINO364_LOCUS6315</name>
</gene>
<reference evidence="1" key="1">
    <citation type="submission" date="2021-12" db="EMBL/GenBank/DDBJ databases">
        <authorList>
            <person name="Martin H S."/>
        </authorList>
    </citation>
    <scope>NUCLEOTIDE SEQUENCE</scope>
</reference>
<name>A0A8J9VCK1_9NEOP</name>
<evidence type="ECO:0000313" key="1">
    <source>
        <dbReference type="EMBL" id="CAH0720043.1"/>
    </source>
</evidence>
<dbReference type="OrthoDB" id="7436069at2759"/>
<protein>
    <submittedName>
        <fullName evidence="1">Uncharacterized protein</fullName>
    </submittedName>
</protein>
<organism evidence="1 2">
    <name type="scientific">Brenthis ino</name>
    <name type="common">lesser marbled fritillary</name>
    <dbReference type="NCBI Taxonomy" id="405034"/>
    <lineage>
        <taxon>Eukaryota</taxon>
        <taxon>Metazoa</taxon>
        <taxon>Ecdysozoa</taxon>
        <taxon>Arthropoda</taxon>
        <taxon>Hexapoda</taxon>
        <taxon>Insecta</taxon>
        <taxon>Pterygota</taxon>
        <taxon>Neoptera</taxon>
        <taxon>Endopterygota</taxon>
        <taxon>Lepidoptera</taxon>
        <taxon>Glossata</taxon>
        <taxon>Ditrysia</taxon>
        <taxon>Papilionoidea</taxon>
        <taxon>Nymphalidae</taxon>
        <taxon>Heliconiinae</taxon>
        <taxon>Argynnini</taxon>
        <taxon>Brenthis</taxon>
    </lineage>
</organism>